<evidence type="ECO:0000256" key="1">
    <source>
        <dbReference type="ARBA" id="ARBA00008710"/>
    </source>
</evidence>
<dbReference type="HOGENOM" id="CLU_857705_0_0_11"/>
<dbReference type="SUPFAM" id="SSF46785">
    <property type="entry name" value="Winged helix' DNA-binding domain"/>
    <property type="match status" value="1"/>
</dbReference>
<sequence length="324" mass="35405">MDFEHADALNQAIRLLSLRHRARAAALLQPLGLHPGQEALLLELARTGPRIQAQLSEALGCEPPSVTLMTRKLEASGHIRRKPAPSDKRASIVELTDSGKALADQVKQLWCALAEETVAGLPAETVVELPGILNTLTGNVDTRRPRHPHGRRPGLVTQSRRAGHVDQGMALTGDYEPSTSEWVRKHVEQIVRTGTTDGVTISGLPTVLMTYRGAKTGKVRKTPLMRVEHEGRYAAVASKGGAPTNPQWYASLVAEPVIALQDGAVTREYRAREVFGDEKALWWRRAVDAYPDYADYQRKTDRQIPVFVLEPVSGGTPAGDGTED</sequence>
<evidence type="ECO:0000256" key="2">
    <source>
        <dbReference type="ARBA" id="ARBA00049106"/>
    </source>
</evidence>
<dbReference type="InterPro" id="IPR000835">
    <property type="entry name" value="HTH_MarR-typ"/>
</dbReference>
<dbReference type="InterPro" id="IPR036388">
    <property type="entry name" value="WH-like_DNA-bd_sf"/>
</dbReference>
<organism evidence="5 6">
    <name type="scientific">Streptosporangium roseum (strain ATCC 12428 / DSM 43021 / JCM 3005 / KCTC 9067 / NCIMB 10171 / NRRL 2505 / NI 9100)</name>
    <dbReference type="NCBI Taxonomy" id="479432"/>
    <lineage>
        <taxon>Bacteria</taxon>
        <taxon>Bacillati</taxon>
        <taxon>Actinomycetota</taxon>
        <taxon>Actinomycetes</taxon>
        <taxon>Streptosporangiales</taxon>
        <taxon>Streptosporangiaceae</taxon>
        <taxon>Streptosporangium</taxon>
    </lineage>
</organism>
<dbReference type="NCBIfam" id="TIGR00026">
    <property type="entry name" value="hi_GC_TIGR00026"/>
    <property type="match status" value="1"/>
</dbReference>
<dbReference type="STRING" id="479432.Sros_4634"/>
<keyword evidence="6" id="KW-1185">Reference proteome</keyword>
<dbReference type="KEGG" id="sro:Sros_4634"/>
<evidence type="ECO:0000313" key="5">
    <source>
        <dbReference type="EMBL" id="ACZ87491.1"/>
    </source>
</evidence>
<dbReference type="GO" id="GO:0016491">
    <property type="term" value="F:oxidoreductase activity"/>
    <property type="evidence" value="ECO:0007669"/>
    <property type="project" value="InterPro"/>
</dbReference>
<dbReference type="GO" id="GO:0070967">
    <property type="term" value="F:coenzyme F420 binding"/>
    <property type="evidence" value="ECO:0007669"/>
    <property type="project" value="TreeGrafter"/>
</dbReference>
<reference evidence="5 6" key="1">
    <citation type="journal article" date="2010" name="Stand. Genomic Sci.">
        <title>Complete genome sequence of Streptosporangium roseum type strain (NI 9100).</title>
        <authorList>
            <person name="Nolan M."/>
            <person name="Sikorski J."/>
            <person name="Jando M."/>
            <person name="Lucas S."/>
            <person name="Lapidus A."/>
            <person name="Glavina Del Rio T."/>
            <person name="Chen F."/>
            <person name="Tice H."/>
            <person name="Pitluck S."/>
            <person name="Cheng J.F."/>
            <person name="Chertkov O."/>
            <person name="Sims D."/>
            <person name="Meincke L."/>
            <person name="Brettin T."/>
            <person name="Han C."/>
            <person name="Detter J.C."/>
            <person name="Bruce D."/>
            <person name="Goodwin L."/>
            <person name="Land M."/>
            <person name="Hauser L."/>
            <person name="Chang Y.J."/>
            <person name="Jeffries C.D."/>
            <person name="Ivanova N."/>
            <person name="Mavromatis K."/>
            <person name="Mikhailova N."/>
            <person name="Chen A."/>
            <person name="Palaniappan K."/>
            <person name="Chain P."/>
            <person name="Rohde M."/>
            <person name="Goker M."/>
            <person name="Bristow J."/>
            <person name="Eisen J.A."/>
            <person name="Markowitz V."/>
            <person name="Hugenholtz P."/>
            <person name="Kyrpides N.C."/>
            <person name="Klenk H.P."/>
        </authorList>
    </citation>
    <scope>NUCLEOTIDE SEQUENCE [LARGE SCALE GENOMIC DNA]</scope>
    <source>
        <strain evidence="6">ATCC 12428 / DSM 43021 / JCM 3005 / NI 9100</strain>
    </source>
</reference>
<dbReference type="Gene3D" id="1.10.10.10">
    <property type="entry name" value="Winged helix-like DNA-binding domain superfamily/Winged helix DNA-binding domain"/>
    <property type="match status" value="1"/>
</dbReference>
<protein>
    <submittedName>
        <fullName evidence="5">Transcriptional regulators-like protein</fullName>
    </submittedName>
</protein>
<dbReference type="AlphaFoldDB" id="D2B3H5"/>
<evidence type="ECO:0000259" key="4">
    <source>
        <dbReference type="PROSITE" id="PS50995"/>
    </source>
</evidence>
<dbReference type="EMBL" id="CP001814">
    <property type="protein sequence ID" value="ACZ87491.1"/>
    <property type="molecule type" value="Genomic_DNA"/>
</dbReference>
<dbReference type="GO" id="GO:0005886">
    <property type="term" value="C:plasma membrane"/>
    <property type="evidence" value="ECO:0007669"/>
    <property type="project" value="TreeGrafter"/>
</dbReference>
<proteinExistence type="inferred from homology"/>
<dbReference type="InterPro" id="IPR036390">
    <property type="entry name" value="WH_DNA-bd_sf"/>
</dbReference>
<dbReference type="OrthoDB" id="8225825at2"/>
<dbReference type="Gene3D" id="2.30.110.10">
    <property type="entry name" value="Electron Transport, Fmn-binding Protein, Chain A"/>
    <property type="match status" value="1"/>
</dbReference>
<dbReference type="GO" id="GO:0003700">
    <property type="term" value="F:DNA-binding transcription factor activity"/>
    <property type="evidence" value="ECO:0007669"/>
    <property type="project" value="InterPro"/>
</dbReference>
<feature type="domain" description="HTH marR-type" evidence="4">
    <location>
        <begin position="6"/>
        <end position="138"/>
    </location>
</feature>
<comment type="catalytic activity">
    <reaction evidence="2">
        <text>oxidized coenzyme F420-(gamma-L-Glu)(n) + a quinol + H(+) = reduced coenzyme F420-(gamma-L-Glu)(n) + a quinone</text>
        <dbReference type="Rhea" id="RHEA:39663"/>
        <dbReference type="Rhea" id="RHEA-COMP:12939"/>
        <dbReference type="Rhea" id="RHEA-COMP:14378"/>
        <dbReference type="ChEBI" id="CHEBI:15378"/>
        <dbReference type="ChEBI" id="CHEBI:24646"/>
        <dbReference type="ChEBI" id="CHEBI:132124"/>
        <dbReference type="ChEBI" id="CHEBI:133980"/>
        <dbReference type="ChEBI" id="CHEBI:139511"/>
    </reaction>
</comment>
<evidence type="ECO:0000313" key="6">
    <source>
        <dbReference type="Proteomes" id="UP000002029"/>
    </source>
</evidence>
<evidence type="ECO:0000256" key="3">
    <source>
        <dbReference type="SAM" id="MobiDB-lite"/>
    </source>
</evidence>
<gene>
    <name evidence="5" type="ordered locus">Sros_4634</name>
</gene>
<dbReference type="PRINTS" id="PR00598">
    <property type="entry name" value="HTHMARR"/>
</dbReference>
<dbReference type="eggNOG" id="COG1846">
    <property type="taxonomic scope" value="Bacteria"/>
</dbReference>
<dbReference type="InterPro" id="IPR012349">
    <property type="entry name" value="Split_barrel_FMN-bd"/>
</dbReference>
<dbReference type="RefSeq" id="WP_012891232.1">
    <property type="nucleotide sequence ID" value="NC_013595.1"/>
</dbReference>
<dbReference type="Proteomes" id="UP000002029">
    <property type="component" value="Chromosome"/>
</dbReference>
<dbReference type="PROSITE" id="PS50995">
    <property type="entry name" value="HTH_MARR_2"/>
    <property type="match status" value="1"/>
</dbReference>
<name>D2B3H5_STRRD</name>
<accession>D2B3H5</accession>
<dbReference type="SMART" id="SM00347">
    <property type="entry name" value="HTH_MARR"/>
    <property type="match status" value="1"/>
</dbReference>
<dbReference type="Pfam" id="PF01047">
    <property type="entry name" value="MarR"/>
    <property type="match status" value="1"/>
</dbReference>
<dbReference type="Pfam" id="PF04075">
    <property type="entry name" value="F420H2_quin_red"/>
    <property type="match status" value="1"/>
</dbReference>
<dbReference type="PANTHER" id="PTHR39428">
    <property type="entry name" value="F420H(2)-DEPENDENT QUINONE REDUCTASE RV1261C"/>
    <property type="match status" value="1"/>
</dbReference>
<feature type="region of interest" description="Disordered" evidence="3">
    <location>
        <begin position="138"/>
        <end position="160"/>
    </location>
</feature>
<comment type="similarity">
    <text evidence="1">Belongs to the F420H(2)-dependent quinone reductase family.</text>
</comment>
<dbReference type="PANTHER" id="PTHR39428:SF3">
    <property type="entry name" value="DEAZAFLAVIN-DEPENDENT NITROREDUCTASE"/>
    <property type="match status" value="1"/>
</dbReference>
<dbReference type="InterPro" id="IPR004378">
    <property type="entry name" value="F420H2_quin_Rdtase"/>
</dbReference>